<sequence length="198" mass="22045">MILRSTRPGRVLAPKWRDDNILSLGTSEGALAIVVGTATLMPLREHLFGLVMATCFLEVFNFGMKAIILTGLNLAHEMMHAWLRLNGYGKLDLRVEEGICVVLSYMWLDIEMRSGSDNNDVSSSSSSSPAPYRKGPRSQFERKFGEYCKLNLENQPYPIYADGFRFGHAAVIKYGLRSASSLLPRDARRGLLTSSPRG</sequence>
<evidence type="ECO:0000256" key="1">
    <source>
        <dbReference type="SAM" id="MobiDB-lite"/>
    </source>
</evidence>
<dbReference type="Pfam" id="PF12315">
    <property type="entry name" value="DA1-like"/>
    <property type="match status" value="1"/>
</dbReference>
<reference evidence="4 5" key="1">
    <citation type="journal article" date="2022" name="Nat. Plants">
        <title>Genomes of leafy and leafless Platanthera orchids illuminate the evolution of mycoheterotrophy.</title>
        <authorList>
            <person name="Li M.H."/>
            <person name="Liu K.W."/>
            <person name="Li Z."/>
            <person name="Lu H.C."/>
            <person name="Ye Q.L."/>
            <person name="Zhang D."/>
            <person name="Wang J.Y."/>
            <person name="Li Y.F."/>
            <person name="Zhong Z.M."/>
            <person name="Liu X."/>
            <person name="Yu X."/>
            <person name="Liu D.K."/>
            <person name="Tu X.D."/>
            <person name="Liu B."/>
            <person name="Hao Y."/>
            <person name="Liao X.Y."/>
            <person name="Jiang Y.T."/>
            <person name="Sun W.H."/>
            <person name="Chen J."/>
            <person name="Chen Y.Q."/>
            <person name="Ai Y."/>
            <person name="Zhai J.W."/>
            <person name="Wu S.S."/>
            <person name="Zhou Z."/>
            <person name="Hsiao Y.Y."/>
            <person name="Wu W.L."/>
            <person name="Chen Y.Y."/>
            <person name="Lin Y.F."/>
            <person name="Hsu J.L."/>
            <person name="Li C.Y."/>
            <person name="Wang Z.W."/>
            <person name="Zhao X."/>
            <person name="Zhong W.Y."/>
            <person name="Ma X.K."/>
            <person name="Ma L."/>
            <person name="Huang J."/>
            <person name="Chen G.Z."/>
            <person name="Huang M.Z."/>
            <person name="Huang L."/>
            <person name="Peng D.H."/>
            <person name="Luo Y.B."/>
            <person name="Zou S.Q."/>
            <person name="Chen S.P."/>
            <person name="Lan S."/>
            <person name="Tsai W.C."/>
            <person name="Van de Peer Y."/>
            <person name="Liu Z.J."/>
        </authorList>
    </citation>
    <scope>NUCLEOTIDE SEQUENCE [LARGE SCALE GENOMIC DNA]</scope>
    <source>
        <strain evidence="4">Lor287</strain>
    </source>
</reference>
<dbReference type="EMBL" id="JBBWWQ010000002">
    <property type="protein sequence ID" value="KAK8954285.1"/>
    <property type="molecule type" value="Genomic_DNA"/>
</dbReference>
<feature type="transmembrane region" description="Helical" evidence="2">
    <location>
        <begin position="21"/>
        <end position="41"/>
    </location>
</feature>
<feature type="domain" description="Protein DA1-like" evidence="3">
    <location>
        <begin position="68"/>
        <end position="178"/>
    </location>
</feature>
<feature type="region of interest" description="Disordered" evidence="1">
    <location>
        <begin position="116"/>
        <end position="138"/>
    </location>
</feature>
<evidence type="ECO:0000259" key="3">
    <source>
        <dbReference type="Pfam" id="PF12315"/>
    </source>
</evidence>
<keyword evidence="2" id="KW-0812">Transmembrane</keyword>
<name>A0AAP0BZK5_9ASPA</name>
<dbReference type="GO" id="GO:0043130">
    <property type="term" value="F:ubiquitin binding"/>
    <property type="evidence" value="ECO:0007669"/>
    <property type="project" value="TreeGrafter"/>
</dbReference>
<comment type="caution">
    <text evidence="4">The sequence shown here is derived from an EMBL/GenBank/DDBJ whole genome shotgun (WGS) entry which is preliminary data.</text>
</comment>
<dbReference type="AlphaFoldDB" id="A0AAP0BZK5"/>
<dbReference type="PANTHER" id="PTHR24209">
    <property type="entry name" value="PROTEIN DA1-RELATED 2"/>
    <property type="match status" value="1"/>
</dbReference>
<proteinExistence type="predicted"/>
<feature type="transmembrane region" description="Helical" evidence="2">
    <location>
        <begin position="47"/>
        <end position="75"/>
    </location>
</feature>
<evidence type="ECO:0000256" key="2">
    <source>
        <dbReference type="SAM" id="Phobius"/>
    </source>
</evidence>
<keyword evidence="2" id="KW-1133">Transmembrane helix</keyword>
<protein>
    <submittedName>
        <fullName evidence="4">Protein DA1</fullName>
    </submittedName>
</protein>
<gene>
    <name evidence="4" type="primary">DA1</name>
    <name evidence="4" type="ORF">KSP39_PZI002058</name>
</gene>
<dbReference type="InterPro" id="IPR022087">
    <property type="entry name" value="DA1-like_dom"/>
</dbReference>
<keyword evidence="5" id="KW-1185">Reference proteome</keyword>
<evidence type="ECO:0000313" key="4">
    <source>
        <dbReference type="EMBL" id="KAK8954285.1"/>
    </source>
</evidence>
<organism evidence="4 5">
    <name type="scientific">Platanthera zijinensis</name>
    <dbReference type="NCBI Taxonomy" id="2320716"/>
    <lineage>
        <taxon>Eukaryota</taxon>
        <taxon>Viridiplantae</taxon>
        <taxon>Streptophyta</taxon>
        <taxon>Embryophyta</taxon>
        <taxon>Tracheophyta</taxon>
        <taxon>Spermatophyta</taxon>
        <taxon>Magnoliopsida</taxon>
        <taxon>Liliopsida</taxon>
        <taxon>Asparagales</taxon>
        <taxon>Orchidaceae</taxon>
        <taxon>Orchidoideae</taxon>
        <taxon>Orchideae</taxon>
        <taxon>Orchidinae</taxon>
        <taxon>Platanthera</taxon>
    </lineage>
</organism>
<accession>A0AAP0BZK5</accession>
<evidence type="ECO:0000313" key="5">
    <source>
        <dbReference type="Proteomes" id="UP001418222"/>
    </source>
</evidence>
<feature type="compositionally biased region" description="Low complexity" evidence="1">
    <location>
        <begin position="116"/>
        <end position="128"/>
    </location>
</feature>
<dbReference type="Proteomes" id="UP001418222">
    <property type="component" value="Unassembled WGS sequence"/>
</dbReference>
<dbReference type="PANTHER" id="PTHR24209:SF25">
    <property type="entry name" value="PROTEIN DA1-RELATED 1"/>
    <property type="match status" value="1"/>
</dbReference>
<dbReference type="InterPro" id="IPR045218">
    <property type="entry name" value="DA1-like"/>
</dbReference>
<keyword evidence="2" id="KW-0472">Membrane</keyword>